<dbReference type="Gene3D" id="1.25.40.10">
    <property type="entry name" value="Tetratricopeptide repeat domain"/>
    <property type="match status" value="1"/>
</dbReference>
<accession>A0A8J7F4U9</accession>
<protein>
    <recommendedName>
        <fullName evidence="3">TPR repeat-containing protein</fullName>
    </recommendedName>
</protein>
<sequence length="137" mass="15241">MQLKLYHDAIACYPKALTVAQELLQEATSHLSNSEAIHIYVLSCQNLANCHLAVGEVMKAETCLLKAQSSASGMMGASKLPMEFRTQAYYAFHTTFQDLVRFYQAINRQDALGEIIMQSKEQALKFFGQGEEALSSN</sequence>
<dbReference type="AlphaFoldDB" id="A0A8J7F4U9"/>
<comment type="caution">
    <text evidence="1">The sequence shown here is derived from an EMBL/GenBank/DDBJ whole genome shotgun (WGS) entry which is preliminary data.</text>
</comment>
<evidence type="ECO:0008006" key="3">
    <source>
        <dbReference type="Google" id="ProtNLM"/>
    </source>
</evidence>
<evidence type="ECO:0000313" key="1">
    <source>
        <dbReference type="EMBL" id="MBE9213605.1"/>
    </source>
</evidence>
<reference evidence="1" key="1">
    <citation type="submission" date="2020-10" db="EMBL/GenBank/DDBJ databases">
        <authorList>
            <person name="Castelo-Branco R."/>
            <person name="Eusebio N."/>
            <person name="Adriana R."/>
            <person name="Vieira A."/>
            <person name="Brugerolle De Fraissinette N."/>
            <person name="Rezende De Castro R."/>
            <person name="Schneider M.P."/>
            <person name="Vasconcelos V."/>
            <person name="Leao P.N."/>
        </authorList>
    </citation>
    <scope>NUCLEOTIDE SEQUENCE</scope>
    <source>
        <strain evidence="1">LEGE 06105</strain>
    </source>
</reference>
<keyword evidence="2" id="KW-1185">Reference proteome</keyword>
<organism evidence="1 2">
    <name type="scientific">Plectonema cf. radiosum LEGE 06105</name>
    <dbReference type="NCBI Taxonomy" id="945769"/>
    <lineage>
        <taxon>Bacteria</taxon>
        <taxon>Bacillati</taxon>
        <taxon>Cyanobacteriota</taxon>
        <taxon>Cyanophyceae</taxon>
        <taxon>Oscillatoriophycideae</taxon>
        <taxon>Oscillatoriales</taxon>
        <taxon>Microcoleaceae</taxon>
        <taxon>Plectonema</taxon>
    </lineage>
</organism>
<dbReference type="InterPro" id="IPR011990">
    <property type="entry name" value="TPR-like_helical_dom_sf"/>
</dbReference>
<dbReference type="RefSeq" id="WP_193920677.1">
    <property type="nucleotide sequence ID" value="NZ_JADEWL010000037.1"/>
</dbReference>
<dbReference type="SUPFAM" id="SSF48452">
    <property type="entry name" value="TPR-like"/>
    <property type="match status" value="1"/>
</dbReference>
<dbReference type="Proteomes" id="UP000620559">
    <property type="component" value="Unassembled WGS sequence"/>
</dbReference>
<dbReference type="EMBL" id="JADEWL010000037">
    <property type="protein sequence ID" value="MBE9213605.1"/>
    <property type="molecule type" value="Genomic_DNA"/>
</dbReference>
<name>A0A8J7F4U9_9CYAN</name>
<proteinExistence type="predicted"/>
<gene>
    <name evidence="1" type="ORF">IQ247_13165</name>
</gene>
<evidence type="ECO:0000313" key="2">
    <source>
        <dbReference type="Proteomes" id="UP000620559"/>
    </source>
</evidence>